<feature type="non-terminal residue" evidence="10">
    <location>
        <position position="396"/>
    </location>
</feature>
<evidence type="ECO:0000256" key="1">
    <source>
        <dbReference type="ARBA" id="ARBA00004141"/>
    </source>
</evidence>
<evidence type="ECO:0000256" key="5">
    <source>
        <dbReference type="ARBA" id="ARBA00022692"/>
    </source>
</evidence>
<feature type="transmembrane region" description="Helical" evidence="8">
    <location>
        <begin position="204"/>
        <end position="226"/>
    </location>
</feature>
<accession>A0A0D0E4E8</accession>
<feature type="transmembrane region" description="Helical" evidence="8">
    <location>
        <begin position="284"/>
        <end position="304"/>
    </location>
</feature>
<dbReference type="GO" id="GO:0016020">
    <property type="term" value="C:membrane"/>
    <property type="evidence" value="ECO:0007669"/>
    <property type="project" value="UniProtKB-SubCell"/>
</dbReference>
<dbReference type="AlphaFoldDB" id="A0A0D0E4E8"/>
<reference evidence="11" key="2">
    <citation type="submission" date="2015-01" db="EMBL/GenBank/DDBJ databases">
        <title>Evolutionary Origins and Diversification of the Mycorrhizal Mutualists.</title>
        <authorList>
            <consortium name="DOE Joint Genome Institute"/>
            <consortium name="Mycorrhizal Genomics Consortium"/>
            <person name="Kohler A."/>
            <person name="Kuo A."/>
            <person name="Nagy L.G."/>
            <person name="Floudas D."/>
            <person name="Copeland A."/>
            <person name="Barry K.W."/>
            <person name="Cichocki N."/>
            <person name="Veneault-Fourrey C."/>
            <person name="LaButti K."/>
            <person name="Lindquist E.A."/>
            <person name="Lipzen A."/>
            <person name="Lundell T."/>
            <person name="Morin E."/>
            <person name="Murat C."/>
            <person name="Riley R."/>
            <person name="Ohm R."/>
            <person name="Sun H."/>
            <person name="Tunlid A."/>
            <person name="Henrissat B."/>
            <person name="Grigoriev I.V."/>
            <person name="Hibbett D.S."/>
            <person name="Martin F."/>
        </authorList>
    </citation>
    <scope>NUCLEOTIDE SEQUENCE [LARGE SCALE GENOMIC DNA]</scope>
    <source>
        <strain evidence="11">Ve08.2h10</strain>
    </source>
</reference>
<dbReference type="InterPro" id="IPR032805">
    <property type="entry name" value="Wax_synthase_dom"/>
</dbReference>
<reference evidence="10 11" key="1">
    <citation type="submission" date="2014-04" db="EMBL/GenBank/DDBJ databases">
        <authorList>
            <consortium name="DOE Joint Genome Institute"/>
            <person name="Kuo A."/>
            <person name="Kohler A."/>
            <person name="Jargeat P."/>
            <person name="Nagy L.G."/>
            <person name="Floudas D."/>
            <person name="Copeland A."/>
            <person name="Barry K.W."/>
            <person name="Cichocki N."/>
            <person name="Veneault-Fourrey C."/>
            <person name="LaButti K."/>
            <person name="Lindquist E.A."/>
            <person name="Lipzen A."/>
            <person name="Lundell T."/>
            <person name="Morin E."/>
            <person name="Murat C."/>
            <person name="Sun H."/>
            <person name="Tunlid A."/>
            <person name="Henrissat B."/>
            <person name="Grigoriev I.V."/>
            <person name="Hibbett D.S."/>
            <person name="Martin F."/>
            <person name="Nordberg H.P."/>
            <person name="Cantor M.N."/>
            <person name="Hua S.X."/>
        </authorList>
    </citation>
    <scope>NUCLEOTIDE SEQUENCE [LARGE SCALE GENOMIC DNA]</scope>
    <source>
        <strain evidence="10 11">Ve08.2h10</strain>
    </source>
</reference>
<evidence type="ECO:0000256" key="6">
    <source>
        <dbReference type="ARBA" id="ARBA00022989"/>
    </source>
</evidence>
<comment type="similarity">
    <text evidence="3">Belongs to the wax synthase family.</text>
</comment>
<feature type="transmembrane region" description="Helical" evidence="8">
    <location>
        <begin position="6"/>
        <end position="23"/>
    </location>
</feature>
<name>A0A0D0E4E8_9AGAM</name>
<dbReference type="HOGENOM" id="CLU_034105_0_0_1"/>
<feature type="transmembrane region" description="Helical" evidence="8">
    <location>
        <begin position="153"/>
        <end position="173"/>
    </location>
</feature>
<evidence type="ECO:0000313" key="11">
    <source>
        <dbReference type="Proteomes" id="UP000054538"/>
    </source>
</evidence>
<evidence type="ECO:0000259" key="9">
    <source>
        <dbReference type="Pfam" id="PF13813"/>
    </source>
</evidence>
<organism evidence="10 11">
    <name type="scientific">Paxillus rubicundulus Ve08.2h10</name>
    <dbReference type="NCBI Taxonomy" id="930991"/>
    <lineage>
        <taxon>Eukaryota</taxon>
        <taxon>Fungi</taxon>
        <taxon>Dikarya</taxon>
        <taxon>Basidiomycota</taxon>
        <taxon>Agaricomycotina</taxon>
        <taxon>Agaricomycetes</taxon>
        <taxon>Agaricomycetidae</taxon>
        <taxon>Boletales</taxon>
        <taxon>Paxilineae</taxon>
        <taxon>Paxillaceae</taxon>
        <taxon>Paxillus</taxon>
    </lineage>
</organism>
<evidence type="ECO:0000256" key="7">
    <source>
        <dbReference type="ARBA" id="ARBA00023136"/>
    </source>
</evidence>
<evidence type="ECO:0000256" key="3">
    <source>
        <dbReference type="ARBA" id="ARBA00007282"/>
    </source>
</evidence>
<dbReference type="STRING" id="930991.A0A0D0E4E8"/>
<dbReference type="OrthoDB" id="1077582at2759"/>
<keyword evidence="5 8" id="KW-0812">Transmembrane</keyword>
<evidence type="ECO:0000256" key="4">
    <source>
        <dbReference type="ARBA" id="ARBA00022679"/>
    </source>
</evidence>
<comment type="pathway">
    <text evidence="2">Secondary metabolite biosynthesis.</text>
</comment>
<keyword evidence="4" id="KW-0808">Transferase</keyword>
<dbReference type="Pfam" id="PF13813">
    <property type="entry name" value="MBOAT_2"/>
    <property type="match status" value="1"/>
</dbReference>
<dbReference type="PANTHER" id="PTHR31595">
    <property type="entry name" value="LONG-CHAIN-ALCOHOL O-FATTY-ACYLTRANSFERASE 3-RELATED"/>
    <property type="match status" value="1"/>
</dbReference>
<dbReference type="InParanoid" id="A0A0D0E4E8"/>
<dbReference type="GO" id="GO:0008374">
    <property type="term" value="F:O-acyltransferase activity"/>
    <property type="evidence" value="ECO:0007669"/>
    <property type="project" value="InterPro"/>
</dbReference>
<dbReference type="GO" id="GO:0006629">
    <property type="term" value="P:lipid metabolic process"/>
    <property type="evidence" value="ECO:0007669"/>
    <property type="project" value="InterPro"/>
</dbReference>
<proteinExistence type="inferred from homology"/>
<gene>
    <name evidence="10" type="ORF">PAXRUDRAFT_139409</name>
</gene>
<keyword evidence="6 8" id="KW-1133">Transmembrane helix</keyword>
<evidence type="ECO:0000256" key="8">
    <source>
        <dbReference type="SAM" id="Phobius"/>
    </source>
</evidence>
<feature type="domain" description="Wax synthase" evidence="9">
    <location>
        <begin position="244"/>
        <end position="323"/>
    </location>
</feature>
<feature type="transmembrane region" description="Helical" evidence="8">
    <location>
        <begin position="347"/>
        <end position="364"/>
    </location>
</feature>
<dbReference type="Proteomes" id="UP000054538">
    <property type="component" value="Unassembled WGS sequence"/>
</dbReference>
<comment type="subcellular location">
    <subcellularLocation>
        <location evidence="1">Membrane</location>
        <topology evidence="1">Multi-pass membrane protein</topology>
    </subcellularLocation>
</comment>
<sequence>FATVLLPALLGLYTMAVLVQLPGTRLSRGALLPVVLWMALRAGMSMDFAWNSPALGHLNHGLALGMFTFAMRSTTWALVREPYARRPIHAPGNDLVGDHGNHGPTPKSSPRVVSVPSAMWNACDLLVNLRGIGWNWPQGLHIPKASSQVESRLVFFVLSLCRLLLSVIAFDIISRCVTWFGPDTFGSPNGGTIFDLSLPPLARYLRSSVITTLSGVAAYFTVNAVYHLHAVQFTMLFRQYPSQWPPLFDAPWFSTSLSSFWGRRWHQLFRESFVAIGSKPLEAFFGRTGIIMGAFAVSGALHDVGMRGMGRGADSLQVMGFFLMHGVGVVIEGVWKGVTGRRVGGLVGWLWVLTWLVIWGNVMVDAWARRGLLGCEIIPQPYRPTTILLNLLHSRR</sequence>
<protein>
    <recommendedName>
        <fullName evidence="9">Wax synthase domain-containing protein</fullName>
    </recommendedName>
</protein>
<feature type="transmembrane region" description="Helical" evidence="8">
    <location>
        <begin position="316"/>
        <end position="335"/>
    </location>
</feature>
<evidence type="ECO:0000313" key="10">
    <source>
        <dbReference type="EMBL" id="KIK96034.1"/>
    </source>
</evidence>
<dbReference type="InterPro" id="IPR044851">
    <property type="entry name" value="Wax_synthase"/>
</dbReference>
<keyword evidence="7 8" id="KW-0472">Membrane</keyword>
<keyword evidence="11" id="KW-1185">Reference proteome</keyword>
<dbReference type="EMBL" id="KN825008">
    <property type="protein sequence ID" value="KIK96034.1"/>
    <property type="molecule type" value="Genomic_DNA"/>
</dbReference>
<evidence type="ECO:0000256" key="2">
    <source>
        <dbReference type="ARBA" id="ARBA00005179"/>
    </source>
</evidence>
<dbReference type="PANTHER" id="PTHR31595:SF57">
    <property type="entry name" value="OS04G0481900 PROTEIN"/>
    <property type="match status" value="1"/>
</dbReference>